<sequence length="82" mass="8947">IEGHITQPALIDVPDVGTFVTPVGGRGLKLQGQPQSQSHPAKRLPFMCHCPPVVIISFVYQSLFFNCLGVSRSGMRSIERQA</sequence>
<evidence type="ECO:0000313" key="1">
    <source>
        <dbReference type="EMBL" id="SVC36435.1"/>
    </source>
</evidence>
<feature type="non-terminal residue" evidence="1">
    <location>
        <position position="1"/>
    </location>
</feature>
<dbReference type="EMBL" id="UINC01087235">
    <property type="protein sequence ID" value="SVC36435.1"/>
    <property type="molecule type" value="Genomic_DNA"/>
</dbReference>
<protein>
    <submittedName>
        <fullName evidence="1">Uncharacterized protein</fullName>
    </submittedName>
</protein>
<proteinExistence type="predicted"/>
<accession>A0A382LKX3</accession>
<name>A0A382LKX3_9ZZZZ</name>
<dbReference type="AlphaFoldDB" id="A0A382LKX3"/>
<reference evidence="1" key="1">
    <citation type="submission" date="2018-05" db="EMBL/GenBank/DDBJ databases">
        <authorList>
            <person name="Lanie J.A."/>
            <person name="Ng W.-L."/>
            <person name="Kazmierczak K.M."/>
            <person name="Andrzejewski T.M."/>
            <person name="Davidsen T.M."/>
            <person name="Wayne K.J."/>
            <person name="Tettelin H."/>
            <person name="Glass J.I."/>
            <person name="Rusch D."/>
            <person name="Podicherti R."/>
            <person name="Tsui H.-C.T."/>
            <person name="Winkler M.E."/>
        </authorList>
    </citation>
    <scope>NUCLEOTIDE SEQUENCE</scope>
</reference>
<gene>
    <name evidence="1" type="ORF">METZ01_LOCUS289289</name>
</gene>
<organism evidence="1">
    <name type="scientific">marine metagenome</name>
    <dbReference type="NCBI Taxonomy" id="408172"/>
    <lineage>
        <taxon>unclassified sequences</taxon>
        <taxon>metagenomes</taxon>
        <taxon>ecological metagenomes</taxon>
    </lineage>
</organism>